<gene>
    <name evidence="2" type="ORF">THRCLA_22788</name>
</gene>
<dbReference type="OrthoDB" id="76248at2759"/>
<evidence type="ECO:0000313" key="2">
    <source>
        <dbReference type="EMBL" id="OQR88854.1"/>
    </source>
</evidence>
<accession>A0A1V9YSP7</accession>
<comment type="caution">
    <text evidence="2">The sequence shown here is derived from an EMBL/GenBank/DDBJ whole genome shotgun (WGS) entry which is preliminary data.</text>
</comment>
<protein>
    <recommendedName>
        <fullName evidence="4">Secreted protein</fullName>
    </recommendedName>
</protein>
<dbReference type="EMBL" id="JNBS01002975">
    <property type="protein sequence ID" value="OQR88854.1"/>
    <property type="molecule type" value="Genomic_DNA"/>
</dbReference>
<name>A0A1V9YSP7_9STRA</name>
<evidence type="ECO:0000256" key="1">
    <source>
        <dbReference type="SAM" id="SignalP"/>
    </source>
</evidence>
<organism evidence="2 3">
    <name type="scientific">Thraustotheca clavata</name>
    <dbReference type="NCBI Taxonomy" id="74557"/>
    <lineage>
        <taxon>Eukaryota</taxon>
        <taxon>Sar</taxon>
        <taxon>Stramenopiles</taxon>
        <taxon>Oomycota</taxon>
        <taxon>Saprolegniomycetes</taxon>
        <taxon>Saprolegniales</taxon>
        <taxon>Achlyaceae</taxon>
        <taxon>Thraustotheca</taxon>
    </lineage>
</organism>
<dbReference type="Proteomes" id="UP000243217">
    <property type="component" value="Unassembled WGS sequence"/>
</dbReference>
<keyword evidence="1" id="KW-0732">Signal</keyword>
<reference evidence="2 3" key="1">
    <citation type="journal article" date="2014" name="Genome Biol. Evol.">
        <title>The secreted proteins of Achlya hypogyna and Thraustotheca clavata identify the ancestral oomycete secretome and reveal gene acquisitions by horizontal gene transfer.</title>
        <authorList>
            <person name="Misner I."/>
            <person name="Blouin N."/>
            <person name="Leonard G."/>
            <person name="Richards T.A."/>
            <person name="Lane C.E."/>
        </authorList>
    </citation>
    <scope>NUCLEOTIDE SEQUENCE [LARGE SCALE GENOMIC DNA]</scope>
    <source>
        <strain evidence="2 3">ATCC 34112</strain>
    </source>
</reference>
<feature type="non-terminal residue" evidence="2">
    <location>
        <position position="105"/>
    </location>
</feature>
<proteinExistence type="predicted"/>
<dbReference type="AlphaFoldDB" id="A0A1V9YSP7"/>
<evidence type="ECO:0008006" key="4">
    <source>
        <dbReference type="Google" id="ProtNLM"/>
    </source>
</evidence>
<evidence type="ECO:0000313" key="3">
    <source>
        <dbReference type="Proteomes" id="UP000243217"/>
    </source>
</evidence>
<sequence>MKTIAILATIAASVSAIDDCSVAQFTSLLPIAMDPNGVFATCGKDINEPVTKMLNPNWIPENLEMVNAFAVSANCAKFYKTIADFMLTVNPPCMLHQAGKDTPTN</sequence>
<feature type="chain" id="PRO_5012054236" description="Secreted protein" evidence="1">
    <location>
        <begin position="17"/>
        <end position="105"/>
    </location>
</feature>
<feature type="signal peptide" evidence="1">
    <location>
        <begin position="1"/>
        <end position="16"/>
    </location>
</feature>
<keyword evidence="3" id="KW-1185">Reference proteome</keyword>